<dbReference type="AlphaFoldDB" id="A0A2K4ZMZ4"/>
<feature type="domain" description="HAMP" evidence="15">
    <location>
        <begin position="161"/>
        <end position="213"/>
    </location>
</feature>
<evidence type="ECO:0000256" key="14">
    <source>
        <dbReference type="SAM" id="Phobius"/>
    </source>
</evidence>
<evidence type="ECO:0000256" key="2">
    <source>
        <dbReference type="ARBA" id="ARBA00004651"/>
    </source>
</evidence>
<accession>A0A2K4ZMZ4</accession>
<keyword evidence="8" id="KW-0547">Nucleotide-binding</keyword>
<evidence type="ECO:0000256" key="11">
    <source>
        <dbReference type="ARBA" id="ARBA00022989"/>
    </source>
</evidence>
<dbReference type="InterPro" id="IPR003660">
    <property type="entry name" value="HAMP_dom"/>
</dbReference>
<evidence type="ECO:0000256" key="10">
    <source>
        <dbReference type="ARBA" id="ARBA00022840"/>
    </source>
</evidence>
<dbReference type="SUPFAM" id="SSF47384">
    <property type="entry name" value="Homodimeric domain of signal transducing histidine kinase"/>
    <property type="match status" value="1"/>
</dbReference>
<keyword evidence="10" id="KW-0067">ATP-binding</keyword>
<dbReference type="EC" id="2.7.13.3" evidence="3"/>
<evidence type="ECO:0000256" key="1">
    <source>
        <dbReference type="ARBA" id="ARBA00000085"/>
    </source>
</evidence>
<protein>
    <recommendedName>
        <fullName evidence="3">histidine kinase</fullName>
        <ecNumber evidence="3">2.7.13.3</ecNumber>
    </recommendedName>
</protein>
<keyword evidence="12" id="KW-0902">Two-component regulatory system</keyword>
<dbReference type="PANTHER" id="PTHR45528">
    <property type="entry name" value="SENSOR HISTIDINE KINASE CPXA"/>
    <property type="match status" value="1"/>
</dbReference>
<keyword evidence="13 14" id="KW-0472">Membrane</keyword>
<dbReference type="SMART" id="SM00388">
    <property type="entry name" value="HisKA"/>
    <property type="match status" value="1"/>
</dbReference>
<keyword evidence="7 14" id="KW-0812">Transmembrane</keyword>
<evidence type="ECO:0000259" key="15">
    <source>
        <dbReference type="PROSITE" id="PS50885"/>
    </source>
</evidence>
<reference evidence="16 17" key="1">
    <citation type="submission" date="2018-01" db="EMBL/GenBank/DDBJ databases">
        <authorList>
            <person name="Gaut B.S."/>
            <person name="Morton B.R."/>
            <person name="Clegg M.T."/>
            <person name="Duvall M.R."/>
        </authorList>
    </citation>
    <scope>NUCLEOTIDE SEQUENCE [LARGE SCALE GENOMIC DNA]</scope>
    <source>
        <strain evidence="16">GP69</strain>
    </source>
</reference>
<evidence type="ECO:0000256" key="7">
    <source>
        <dbReference type="ARBA" id="ARBA00022692"/>
    </source>
</evidence>
<comment type="subcellular location">
    <subcellularLocation>
        <location evidence="2">Cell membrane</location>
        <topology evidence="2">Multi-pass membrane protein</topology>
    </subcellularLocation>
</comment>
<proteinExistence type="predicted"/>
<dbReference type="GO" id="GO:0005524">
    <property type="term" value="F:ATP binding"/>
    <property type="evidence" value="ECO:0007669"/>
    <property type="project" value="UniProtKB-KW"/>
</dbReference>
<evidence type="ECO:0000256" key="4">
    <source>
        <dbReference type="ARBA" id="ARBA00022475"/>
    </source>
</evidence>
<dbReference type="EMBL" id="OFSM01000031">
    <property type="protein sequence ID" value="SOY31772.1"/>
    <property type="molecule type" value="Genomic_DNA"/>
</dbReference>
<feature type="transmembrane region" description="Helical" evidence="14">
    <location>
        <begin position="136"/>
        <end position="160"/>
    </location>
</feature>
<name>A0A2K4ZMZ4_9FIRM</name>
<evidence type="ECO:0000256" key="6">
    <source>
        <dbReference type="ARBA" id="ARBA00022679"/>
    </source>
</evidence>
<evidence type="ECO:0000256" key="13">
    <source>
        <dbReference type="ARBA" id="ARBA00023136"/>
    </source>
</evidence>
<dbReference type="Gene3D" id="6.10.340.10">
    <property type="match status" value="1"/>
</dbReference>
<comment type="catalytic activity">
    <reaction evidence="1">
        <text>ATP + protein L-histidine = ADP + protein N-phospho-L-histidine.</text>
        <dbReference type="EC" id="2.7.13.3"/>
    </reaction>
</comment>
<evidence type="ECO:0000313" key="16">
    <source>
        <dbReference type="EMBL" id="SOY31772.1"/>
    </source>
</evidence>
<evidence type="ECO:0000256" key="8">
    <source>
        <dbReference type="ARBA" id="ARBA00022741"/>
    </source>
</evidence>
<keyword evidence="11 14" id="KW-1133">Transmembrane helix</keyword>
<dbReference type="PANTHER" id="PTHR45528:SF1">
    <property type="entry name" value="SENSOR HISTIDINE KINASE CPXA"/>
    <property type="match status" value="1"/>
</dbReference>
<dbReference type="CDD" id="cd00082">
    <property type="entry name" value="HisKA"/>
    <property type="match status" value="1"/>
</dbReference>
<dbReference type="GO" id="GO:0005886">
    <property type="term" value="C:plasma membrane"/>
    <property type="evidence" value="ECO:0007669"/>
    <property type="project" value="UniProtKB-SubCell"/>
</dbReference>
<evidence type="ECO:0000256" key="12">
    <source>
        <dbReference type="ARBA" id="ARBA00023012"/>
    </source>
</evidence>
<sequence length="425" mass="49165">MYFLLLRLLTGAAAAAFLFFWGLNNIGTYIVDRFYDSNYVTRRELAYVEKLQRYIDEKELDSRNAGALNSWVKKQKMISVQIYKDDILIFDSEYPEQVLWDEDIALNEYVWENYYTVTFSDGSARVSIWGTYAYQLYNYVLLAAVAVSFLLFLALVLLGIRTKMNYILLLNDEIKILESGSLDYKITVKGKDELAALAEGLDCMRESFRNLIDSEAKIMNENRKIITEMSHDLRTPVTSIMLYTEILKKGKYKSEEQLTEYLEKIDRKACRMKQLTDHLFEYSLVTGETEIVLEEAETFEVLFYDLISESCSYLQQKGFRTEVTVEWIGRKTIVCTDYIIRMMDNIVSNIIKYADMEVPVVVCSVCEGNMAGFAFENAVRKDGDKAESTCVGIQSIKSMMVKMNGSCRVRQGQEQFRIELLFPLL</sequence>
<dbReference type="InterPro" id="IPR036097">
    <property type="entry name" value="HisK_dim/P_sf"/>
</dbReference>
<evidence type="ECO:0000313" key="17">
    <source>
        <dbReference type="Proteomes" id="UP000236311"/>
    </source>
</evidence>
<dbReference type="Gene3D" id="1.10.287.130">
    <property type="match status" value="1"/>
</dbReference>
<keyword evidence="4" id="KW-1003">Cell membrane</keyword>
<keyword evidence="5" id="KW-0597">Phosphoprotein</keyword>
<keyword evidence="6 16" id="KW-0808">Transferase</keyword>
<dbReference type="SUPFAM" id="SSF158472">
    <property type="entry name" value="HAMP domain-like"/>
    <property type="match status" value="1"/>
</dbReference>
<evidence type="ECO:0000256" key="3">
    <source>
        <dbReference type="ARBA" id="ARBA00012438"/>
    </source>
</evidence>
<dbReference type="OrthoDB" id="9792991at2"/>
<evidence type="ECO:0000256" key="5">
    <source>
        <dbReference type="ARBA" id="ARBA00022553"/>
    </source>
</evidence>
<dbReference type="GO" id="GO:0000155">
    <property type="term" value="F:phosphorelay sensor kinase activity"/>
    <property type="evidence" value="ECO:0007669"/>
    <property type="project" value="InterPro"/>
</dbReference>
<dbReference type="Pfam" id="PF00512">
    <property type="entry name" value="HisKA"/>
    <property type="match status" value="1"/>
</dbReference>
<dbReference type="CDD" id="cd06225">
    <property type="entry name" value="HAMP"/>
    <property type="match status" value="1"/>
</dbReference>
<keyword evidence="9 16" id="KW-0418">Kinase</keyword>
<dbReference type="PROSITE" id="PS50885">
    <property type="entry name" value="HAMP"/>
    <property type="match status" value="1"/>
</dbReference>
<dbReference type="Proteomes" id="UP000236311">
    <property type="component" value="Unassembled WGS sequence"/>
</dbReference>
<dbReference type="InterPro" id="IPR050398">
    <property type="entry name" value="HssS/ArlS-like"/>
</dbReference>
<evidence type="ECO:0000256" key="9">
    <source>
        <dbReference type="ARBA" id="ARBA00022777"/>
    </source>
</evidence>
<dbReference type="InterPro" id="IPR003661">
    <property type="entry name" value="HisK_dim/P_dom"/>
</dbReference>
<keyword evidence="17" id="KW-1185">Reference proteome</keyword>
<gene>
    <name evidence="16" type="primary">walK_4</name>
    <name evidence="16" type="ORF">AMURIS_04520</name>
</gene>
<organism evidence="16 17">
    <name type="scientific">Acetatifactor muris</name>
    <dbReference type="NCBI Taxonomy" id="879566"/>
    <lineage>
        <taxon>Bacteria</taxon>
        <taxon>Bacillati</taxon>
        <taxon>Bacillota</taxon>
        <taxon>Clostridia</taxon>
        <taxon>Lachnospirales</taxon>
        <taxon>Lachnospiraceae</taxon>
        <taxon>Acetatifactor</taxon>
    </lineage>
</organism>